<comment type="caution">
    <text evidence="1">The sequence shown here is derived from an EMBL/GenBank/DDBJ whole genome shotgun (WGS) entry which is preliminary data.</text>
</comment>
<dbReference type="Proteomes" id="UP000309997">
    <property type="component" value="Unassembled WGS sequence"/>
</dbReference>
<gene>
    <name evidence="1" type="ORF">D5086_002045</name>
</gene>
<organism evidence="1 2">
    <name type="scientific">Populus alba</name>
    <name type="common">White poplar</name>
    <dbReference type="NCBI Taxonomy" id="43335"/>
    <lineage>
        <taxon>Eukaryota</taxon>
        <taxon>Viridiplantae</taxon>
        <taxon>Streptophyta</taxon>
        <taxon>Embryophyta</taxon>
        <taxon>Tracheophyta</taxon>
        <taxon>Spermatophyta</taxon>
        <taxon>Magnoliopsida</taxon>
        <taxon>eudicotyledons</taxon>
        <taxon>Gunneridae</taxon>
        <taxon>Pentapetalae</taxon>
        <taxon>rosids</taxon>
        <taxon>fabids</taxon>
        <taxon>Malpighiales</taxon>
        <taxon>Salicaceae</taxon>
        <taxon>Saliceae</taxon>
        <taxon>Populus</taxon>
    </lineage>
</organism>
<sequence length="119" mass="13485">MSTTEGNYPEAPRTSQNLREPLRKDNKRIIKVTGVSNFNDVKAIKAIILSPVAVTTQGAPASAQCRAEQSIWPVTVCLIENFSRFNIWQKNLLDWFGLDIICYKNHKFISKTGIPNKFM</sequence>
<keyword evidence="2" id="KW-1185">Reference proteome</keyword>
<proteinExistence type="predicted"/>
<reference evidence="1 2" key="1">
    <citation type="journal article" date="2024" name="Plant Biotechnol. J.">
        <title>Genome and CRISPR/Cas9 system of a widespread forest tree (Populus alba) in the world.</title>
        <authorList>
            <person name="Liu Y.J."/>
            <person name="Jiang P.F."/>
            <person name="Han X.M."/>
            <person name="Li X.Y."/>
            <person name="Wang H.M."/>
            <person name="Wang Y.J."/>
            <person name="Wang X.X."/>
            <person name="Zeng Q.Y."/>
        </authorList>
    </citation>
    <scope>NUCLEOTIDE SEQUENCE [LARGE SCALE GENOMIC DNA]</scope>
    <source>
        <strain evidence="2">cv. PAL-ZL1</strain>
    </source>
</reference>
<name>A0ACC4D229_POPAL</name>
<dbReference type="EMBL" id="RCHU02000001">
    <property type="protein sequence ID" value="KAL3611025.1"/>
    <property type="molecule type" value="Genomic_DNA"/>
</dbReference>
<accession>A0ACC4D229</accession>
<evidence type="ECO:0000313" key="2">
    <source>
        <dbReference type="Proteomes" id="UP000309997"/>
    </source>
</evidence>
<evidence type="ECO:0000313" key="1">
    <source>
        <dbReference type="EMBL" id="KAL3611025.1"/>
    </source>
</evidence>
<protein>
    <submittedName>
        <fullName evidence="1">Uncharacterized protein</fullName>
    </submittedName>
</protein>